<protein>
    <submittedName>
        <fullName evidence="2 3">Uncharacterized protein</fullName>
    </submittedName>
</protein>
<feature type="compositionally biased region" description="Basic and acidic residues" evidence="1">
    <location>
        <begin position="348"/>
        <end position="358"/>
    </location>
</feature>
<reference evidence="2" key="1">
    <citation type="submission" date="2007-03" db="EMBL/GenBank/DDBJ databases">
        <title>Annotation of Culex pipiens quinquefasciatus.</title>
        <authorList>
            <consortium name="The Broad Institute Genome Sequencing Platform"/>
            <person name="Atkinson P.W."/>
            <person name="Hemingway J."/>
            <person name="Christensen B.M."/>
            <person name="Higgs S."/>
            <person name="Kodira C."/>
            <person name="Hannick L."/>
            <person name="Megy K."/>
            <person name="O'Leary S."/>
            <person name="Pearson M."/>
            <person name="Haas B.J."/>
            <person name="Mauceli E."/>
            <person name="Wortman J.R."/>
            <person name="Lee N.H."/>
            <person name="Guigo R."/>
            <person name="Stanke M."/>
            <person name="Alvarado L."/>
            <person name="Amedeo P."/>
            <person name="Antoine C.H."/>
            <person name="Arensburger P."/>
            <person name="Bidwell S.L."/>
            <person name="Crawford M."/>
            <person name="Camaro F."/>
            <person name="Devon K."/>
            <person name="Engels R."/>
            <person name="Hammond M."/>
            <person name="Howarth C."/>
            <person name="Koehrsen M."/>
            <person name="Lawson D."/>
            <person name="Montgomery P."/>
            <person name="Nene V."/>
            <person name="Nusbaum C."/>
            <person name="Puiu D."/>
            <person name="Romero-Severson J."/>
            <person name="Severson D.W."/>
            <person name="Shumway M."/>
            <person name="Sisk P."/>
            <person name="Stolte C."/>
            <person name="Zeng Q."/>
            <person name="Eisenstadt E."/>
            <person name="Fraser-Liggett C."/>
            <person name="Strausberg R."/>
            <person name="Galagan J."/>
            <person name="Birren B."/>
            <person name="Collins F.H."/>
        </authorList>
    </citation>
    <scope>NUCLEOTIDE SEQUENCE [LARGE SCALE GENOMIC DNA]</scope>
    <source>
        <strain evidence="2">JHB</strain>
    </source>
</reference>
<dbReference type="Proteomes" id="UP000002320">
    <property type="component" value="Unassembled WGS sequence"/>
</dbReference>
<dbReference type="AlphaFoldDB" id="B0XFU2"/>
<proteinExistence type="predicted"/>
<dbReference type="HOGENOM" id="CLU_419937_0_0_1"/>
<dbReference type="VEuPathDB" id="VectorBase:CPIJ018280"/>
<dbReference type="GO" id="GO:0005829">
    <property type="term" value="C:cytosol"/>
    <property type="evidence" value="ECO:0007669"/>
    <property type="project" value="TreeGrafter"/>
</dbReference>
<evidence type="ECO:0000313" key="2">
    <source>
        <dbReference type="EMBL" id="EDS27021.1"/>
    </source>
</evidence>
<dbReference type="InterPro" id="IPR014721">
    <property type="entry name" value="Ribsml_uS5_D2-typ_fold_subgr"/>
</dbReference>
<dbReference type="InterPro" id="IPR020568">
    <property type="entry name" value="Ribosomal_Su5_D2-typ_SF"/>
</dbReference>
<dbReference type="PANTHER" id="PTHR42908:SF6">
    <property type="entry name" value="116 KDA U5 SMALL NUCLEAR RIBONUCLEOPROTEIN COMPONENT"/>
    <property type="match status" value="1"/>
</dbReference>
<dbReference type="GO" id="GO:0000398">
    <property type="term" value="P:mRNA splicing, via spliceosome"/>
    <property type="evidence" value="ECO:0007669"/>
    <property type="project" value="TreeGrafter"/>
</dbReference>
<evidence type="ECO:0000256" key="1">
    <source>
        <dbReference type="SAM" id="MobiDB-lite"/>
    </source>
</evidence>
<dbReference type="GO" id="GO:0030623">
    <property type="term" value="F:U5 snRNA binding"/>
    <property type="evidence" value="ECO:0007669"/>
    <property type="project" value="TreeGrafter"/>
</dbReference>
<dbReference type="OrthoDB" id="364892at2759"/>
<dbReference type="EnsemblMetazoa" id="CPIJ018280-RA">
    <property type="protein sequence ID" value="CPIJ018280-PA"/>
    <property type="gene ID" value="CPIJ018280"/>
</dbReference>
<dbReference type="SUPFAM" id="SSF54211">
    <property type="entry name" value="Ribosomal protein S5 domain 2-like"/>
    <property type="match status" value="1"/>
</dbReference>
<evidence type="ECO:0000313" key="4">
    <source>
        <dbReference type="Proteomes" id="UP000002320"/>
    </source>
</evidence>
<name>B0XFU2_CULQU</name>
<reference evidence="3" key="2">
    <citation type="submission" date="2020-05" db="UniProtKB">
        <authorList>
            <consortium name="EnsemblMetazoa"/>
        </authorList>
    </citation>
    <scope>IDENTIFICATION</scope>
    <source>
        <strain evidence="3">JHB</strain>
    </source>
</reference>
<evidence type="ECO:0000313" key="3">
    <source>
        <dbReference type="EnsemblMetazoa" id="CPIJ018280-PA"/>
    </source>
</evidence>
<dbReference type="EMBL" id="DS232961">
    <property type="protein sequence ID" value="EDS27021.1"/>
    <property type="molecule type" value="Genomic_DNA"/>
</dbReference>
<sequence length="653" mass="73147">MNVEETVDEERDVPLIESAEKVTAPQEKLLHRWKFKAAEGHPGGVKTKEKREPKADFRTACCSGTLVWRELVQKSFLLTLRNVLINVLPTLLKFGNVRLLYATCHLSLTKLIEPIKVPFAVSLTTIHKRQAPNGIDSALAPREDDGAKGGVSIEAKPITLVLPDVKSKGICFTKKSFGKLYTDAYAGSWKFKNKPPHSSAQRSIVEFILEPLYKLFAPRFAQVVGDVDTTLADTLTELLRCWRRLSGTLHAGQLVRVVGQNVSLVEEENSLRPWIPVRCKLGSCGSTSHRMLLANWASDAVILRHITNPSKLAVAESLEIFKAGNKRFSNKDSGREVVDLRGALQGRVEPRPSREFSSREPTSVSSKPRPSPSEDVCIFRLLKFNTQSITKIAIKTRCDLRKIYSENDIKMAELMVAFCVSVVETKSCFAETPNKKYKITMIAEPLEKGLAEDIKNESVCIETNILVNDTLPFEVEKRLPVRHARWTTLRGTYPERQKYKIHDVVIAQEPPAGSPTQPSSWPHPVSWNRTSSSKRKPPPIGFLHVNRPRPATWPRHPGRTLPRFHLYITTSSKHSTPPSIRSACSASKPTCERTLNAKPSDFHHWQIVPGDSPYKSIVIRPLASVTLLSSSTRSQFRRIPPNMILGSKSAHVQ</sequence>
<dbReference type="Gene3D" id="3.30.230.10">
    <property type="match status" value="1"/>
</dbReference>
<dbReference type="STRING" id="7176.B0XFU2"/>
<feature type="region of interest" description="Disordered" evidence="1">
    <location>
        <begin position="509"/>
        <end position="556"/>
    </location>
</feature>
<accession>B0XFU2</accession>
<dbReference type="InParanoid" id="B0XFU2"/>
<keyword evidence="4" id="KW-1185">Reference proteome</keyword>
<feature type="region of interest" description="Disordered" evidence="1">
    <location>
        <begin position="348"/>
        <end position="373"/>
    </location>
</feature>
<dbReference type="PANTHER" id="PTHR42908">
    <property type="entry name" value="TRANSLATION ELONGATION FACTOR-RELATED"/>
    <property type="match status" value="1"/>
</dbReference>
<dbReference type="GO" id="GO:0071007">
    <property type="term" value="C:U2-type catalytic step 2 spliceosome"/>
    <property type="evidence" value="ECO:0007669"/>
    <property type="project" value="TreeGrafter"/>
</dbReference>
<feature type="compositionally biased region" description="Polar residues" evidence="1">
    <location>
        <begin position="359"/>
        <end position="368"/>
    </location>
</feature>
<gene>
    <name evidence="3" type="primary">6052213</name>
    <name evidence="2" type="ORF">CpipJ_CPIJ018280</name>
</gene>
<dbReference type="GO" id="GO:0046540">
    <property type="term" value="C:U4/U6 x U5 tri-snRNP complex"/>
    <property type="evidence" value="ECO:0007669"/>
    <property type="project" value="TreeGrafter"/>
</dbReference>
<dbReference type="KEGG" id="cqu:CpipJ_CPIJ018280"/>
<organism>
    <name type="scientific">Culex quinquefasciatus</name>
    <name type="common">Southern house mosquito</name>
    <name type="synonym">Culex pungens</name>
    <dbReference type="NCBI Taxonomy" id="7176"/>
    <lineage>
        <taxon>Eukaryota</taxon>
        <taxon>Metazoa</taxon>
        <taxon>Ecdysozoa</taxon>
        <taxon>Arthropoda</taxon>
        <taxon>Hexapoda</taxon>
        <taxon>Insecta</taxon>
        <taxon>Pterygota</taxon>
        <taxon>Neoptera</taxon>
        <taxon>Endopterygota</taxon>
        <taxon>Diptera</taxon>
        <taxon>Nematocera</taxon>
        <taxon>Culicoidea</taxon>
        <taxon>Culicidae</taxon>
        <taxon>Culicinae</taxon>
        <taxon>Culicini</taxon>
        <taxon>Culex</taxon>
        <taxon>Culex</taxon>
    </lineage>
</organism>
<dbReference type="eggNOG" id="KOG0468">
    <property type="taxonomic scope" value="Eukaryota"/>
</dbReference>
<dbReference type="VEuPathDB" id="VectorBase:CQUJHB005672"/>
<dbReference type="GO" id="GO:0003924">
    <property type="term" value="F:GTPase activity"/>
    <property type="evidence" value="ECO:0007669"/>
    <property type="project" value="TreeGrafter"/>
</dbReference>